<protein>
    <submittedName>
        <fullName evidence="1">Uncharacterized protein</fullName>
    </submittedName>
</protein>
<dbReference type="EMBL" id="MU276236">
    <property type="protein sequence ID" value="KAI0040023.1"/>
    <property type="molecule type" value="Genomic_DNA"/>
</dbReference>
<proteinExistence type="predicted"/>
<reference evidence="1" key="2">
    <citation type="journal article" date="2022" name="New Phytol.">
        <title>Evolutionary transition to the ectomycorrhizal habit in the genomes of a hyperdiverse lineage of mushroom-forming fungi.</title>
        <authorList>
            <person name="Looney B."/>
            <person name="Miyauchi S."/>
            <person name="Morin E."/>
            <person name="Drula E."/>
            <person name="Courty P.E."/>
            <person name="Kohler A."/>
            <person name="Kuo A."/>
            <person name="LaButti K."/>
            <person name="Pangilinan J."/>
            <person name="Lipzen A."/>
            <person name="Riley R."/>
            <person name="Andreopoulos W."/>
            <person name="He G."/>
            <person name="Johnson J."/>
            <person name="Nolan M."/>
            <person name="Tritt A."/>
            <person name="Barry K.W."/>
            <person name="Grigoriev I.V."/>
            <person name="Nagy L.G."/>
            <person name="Hibbett D."/>
            <person name="Henrissat B."/>
            <person name="Matheny P.B."/>
            <person name="Labbe J."/>
            <person name="Martin F.M."/>
        </authorList>
    </citation>
    <scope>NUCLEOTIDE SEQUENCE</scope>
    <source>
        <strain evidence="1">FP105234-sp</strain>
    </source>
</reference>
<keyword evidence="2" id="KW-1185">Reference proteome</keyword>
<sequence length="785" mass="89258">MSFENPNYTSPVGSFLLPDGPESSKEVVEFDYFRTAGEVEAQARGYDFDKTHVSTSDAYAISEEFGYYMDGMLGPFEHMKWPQGLDAMEPHLMATPINPFFYKFSDALTDPPEDLRRHSRSEAIALRAEVPRRPVPELDVWADADAPWFSFTPQEWTMDPFTTKDLGHVSRDVVSRLRAASRDTETVLSPHIETLVAGNHNNQPRMYVSGQALALGRAISRLDVDLPLVEGIRWFREAQRILLNLRSWYNYMVVLKPRIEAYSVGNVQTPFPLLPVRGVFVGRRATVEMLLKVGIPVWWVRPMYSLNPRCQIGFCAESVPWTAALSSHKVQMICPTNVVAPPWIDAAFVETSTLGLTERLRQYSLLSRPVLRVSLPVATDALDNSEPEEGSPNGALASAVSNHPFTAIESKPHASTSTAASLPPPKKRAKTSHKAKKSKPSQPREVPKRPEWLPPTHPTWASVEESLANIAHPVVPQPILYGLPPFSSFSGLSSTPMRMHHWLRIRPHYYATLIQQGDAGIPILLTSKSWRFALEGRYYRYDMPEDTEVKPHAPPEKIAQLPEYQPTNVTVLGKRSAPDSDDAAEPGGGKRFDRRRFHFLAERIDIAVHFHVDYGVPLYQRDLQPWPQWRGQPVDPVRAETDRVMWAEIGWELSVLHFRLELIWCDAEVMERRLAGGAKRRLDKWFELWPELTPGTDPASFDYLLSPLWTDRRTGVSRLSNLLCDWPHFSLQRYKFADGISEAAFISYEKRLYEKYCHSFHARKGRLPTLPLTRPPSIPQGEKRE</sequence>
<evidence type="ECO:0000313" key="1">
    <source>
        <dbReference type="EMBL" id="KAI0040023.1"/>
    </source>
</evidence>
<comment type="caution">
    <text evidence="1">The sequence shown here is derived from an EMBL/GenBank/DDBJ whole genome shotgun (WGS) entry which is preliminary data.</text>
</comment>
<reference evidence="1" key="1">
    <citation type="submission" date="2021-02" db="EMBL/GenBank/DDBJ databases">
        <authorList>
            <consortium name="DOE Joint Genome Institute"/>
            <person name="Ahrendt S."/>
            <person name="Looney B.P."/>
            <person name="Miyauchi S."/>
            <person name="Morin E."/>
            <person name="Drula E."/>
            <person name="Courty P.E."/>
            <person name="Chicoki N."/>
            <person name="Fauchery L."/>
            <person name="Kohler A."/>
            <person name="Kuo A."/>
            <person name="Labutti K."/>
            <person name="Pangilinan J."/>
            <person name="Lipzen A."/>
            <person name="Riley R."/>
            <person name="Andreopoulos W."/>
            <person name="He G."/>
            <person name="Johnson J."/>
            <person name="Barry K.W."/>
            <person name="Grigoriev I.V."/>
            <person name="Nagy L."/>
            <person name="Hibbett D."/>
            <person name="Henrissat B."/>
            <person name="Matheny P.B."/>
            <person name="Labbe J."/>
            <person name="Martin F."/>
        </authorList>
    </citation>
    <scope>NUCLEOTIDE SEQUENCE</scope>
    <source>
        <strain evidence="1">FP105234-sp</strain>
    </source>
</reference>
<evidence type="ECO:0000313" key="2">
    <source>
        <dbReference type="Proteomes" id="UP000814033"/>
    </source>
</evidence>
<organism evidence="1 2">
    <name type="scientific">Auriscalpium vulgare</name>
    <dbReference type="NCBI Taxonomy" id="40419"/>
    <lineage>
        <taxon>Eukaryota</taxon>
        <taxon>Fungi</taxon>
        <taxon>Dikarya</taxon>
        <taxon>Basidiomycota</taxon>
        <taxon>Agaricomycotina</taxon>
        <taxon>Agaricomycetes</taxon>
        <taxon>Russulales</taxon>
        <taxon>Auriscalpiaceae</taxon>
        <taxon>Auriscalpium</taxon>
    </lineage>
</organism>
<gene>
    <name evidence="1" type="ORF">FA95DRAFT_1566773</name>
</gene>
<name>A0ACB8R7N6_9AGAM</name>
<accession>A0ACB8R7N6</accession>
<dbReference type="Proteomes" id="UP000814033">
    <property type="component" value="Unassembled WGS sequence"/>
</dbReference>